<dbReference type="Proteomes" id="UP000244906">
    <property type="component" value="Unassembled WGS sequence"/>
</dbReference>
<dbReference type="AlphaFoldDB" id="A0A2V1GSZ5"/>
<evidence type="ECO:0000259" key="1">
    <source>
        <dbReference type="Pfam" id="PF13657"/>
    </source>
</evidence>
<accession>A0A2V1GSZ5</accession>
<sequence>MKKKLRVAAVYHHNQLAGILLETPSGFSFQYQKAYLVEGRPIAFRFPLREVAFLYDSLPPFFDNLVSEGWLRKIQSCSQHIDEKDHFGLLLRNGRDLIGAVSVLPADEPLQDMSVNYE</sequence>
<dbReference type="RefSeq" id="WP_116688797.1">
    <property type="nucleotide sequence ID" value="NZ_CAWNYD010000012.1"/>
</dbReference>
<dbReference type="Pfam" id="PF13657">
    <property type="entry name" value="Couple_hipA"/>
    <property type="match status" value="1"/>
</dbReference>
<dbReference type="EMBL" id="QDDL01000012">
    <property type="protein sequence ID" value="PVZ64493.1"/>
    <property type="molecule type" value="Genomic_DNA"/>
</dbReference>
<gene>
    <name evidence="2" type="ORF">DC094_19460</name>
</gene>
<protein>
    <recommendedName>
        <fullName evidence="1">HipA N-terminal subdomain 1 domain-containing protein</fullName>
    </recommendedName>
</protein>
<dbReference type="InterPro" id="IPR017508">
    <property type="entry name" value="HipA_N1"/>
</dbReference>
<keyword evidence="3" id="KW-1185">Reference proteome</keyword>
<feature type="domain" description="HipA N-terminal subdomain 1" evidence="1">
    <location>
        <begin position="9"/>
        <end position="103"/>
    </location>
</feature>
<evidence type="ECO:0000313" key="3">
    <source>
        <dbReference type="Proteomes" id="UP000244906"/>
    </source>
</evidence>
<organism evidence="2 3">
    <name type="scientific">Pelagibaculum spongiae</name>
    <dbReference type="NCBI Taxonomy" id="2080658"/>
    <lineage>
        <taxon>Bacteria</taxon>
        <taxon>Pseudomonadati</taxon>
        <taxon>Pseudomonadota</taxon>
        <taxon>Gammaproteobacteria</taxon>
        <taxon>Oceanospirillales</taxon>
        <taxon>Pelagibaculum</taxon>
    </lineage>
</organism>
<reference evidence="2 3" key="1">
    <citation type="submission" date="2018-04" db="EMBL/GenBank/DDBJ databases">
        <title>Thalassorhabdus spongiae gen. nov., sp. nov., isolated from a marine sponge in South-West Iceland.</title>
        <authorList>
            <person name="Knobloch S."/>
            <person name="Daussin A."/>
            <person name="Johannsson R."/>
            <person name="Marteinsson V.T."/>
        </authorList>
    </citation>
    <scope>NUCLEOTIDE SEQUENCE [LARGE SCALE GENOMIC DNA]</scope>
    <source>
        <strain evidence="2 3">Hp12</strain>
    </source>
</reference>
<evidence type="ECO:0000313" key="2">
    <source>
        <dbReference type="EMBL" id="PVZ64493.1"/>
    </source>
</evidence>
<proteinExistence type="predicted"/>
<comment type="caution">
    <text evidence="2">The sequence shown here is derived from an EMBL/GenBank/DDBJ whole genome shotgun (WGS) entry which is preliminary data.</text>
</comment>
<dbReference type="NCBIfam" id="TIGR03071">
    <property type="entry name" value="couple_hipA"/>
    <property type="match status" value="1"/>
</dbReference>
<dbReference type="OrthoDB" id="196808at2"/>
<name>A0A2V1GSZ5_9GAMM</name>